<feature type="compositionally biased region" description="Basic and acidic residues" evidence="1">
    <location>
        <begin position="115"/>
        <end position="143"/>
    </location>
</feature>
<dbReference type="EMBL" id="ML976010">
    <property type="protein sequence ID" value="KAF1945372.1"/>
    <property type="molecule type" value="Genomic_DNA"/>
</dbReference>
<gene>
    <name evidence="2" type="ORF">EJ02DRAFT_431722</name>
</gene>
<accession>A0A6A5T0C5</accession>
<sequence>MPPNGLYTIPRHHMGGKAQPLTRTMYSTLDFEDDAVEPAAVASDGAEPDDEKARRKNEKRDKKRERHSLGSQAKRELRKAKKKERRRSLEAQAADTPTVPPPKATPTGTPKSIRGPRDPYKKREKTSDDAETSLKKCKRENDVHAVAFTLLSGPRETPVPLPPQNVFTSSRLMETLAATTEPSGPPPKKRGRPPGKEPKGLEKAFTMIKTPVPVPSIASTLLSGPRKTQVPLPSQKMPAPLSQQPPKTARSSSQVLVAETPPSQMMPAATREPAIPFSLAKASTGRKTSKKATPTINISPATTVEDIQAPISAPAKLPKAAKIIGSSQTTLNSNWNVFTSSNLMSYKQPLNDAPKPRPRGRRATSVAASTTSSTSSGMSIPDMFNRVGKPYTRPGGQIDPFFSRKKKYVETHNEASLEDFTTSFRASQKSVNFADEMEYLDDYREWQIITDSAGTLPCLDIATGCTPKGEELLRLRRQDPSNVLRLLVTTEADATALADAKQRCDEAENLLARAVTMRIPVPLGCIEGLWKLFSPKYSDTHVDKLGFGQRSISINSIAGFKSGSTYTARLFLPPRSMAFTIRSFDVPPHASFRTTLMKTTVEGYRMEVMFMGNGYFKLRVDLQLLLKGKAMEGQHTCLEFIGVHEKAAVWKPEVDELEVEGRKLFAKYDGN</sequence>
<evidence type="ECO:0000313" key="3">
    <source>
        <dbReference type="Proteomes" id="UP000800038"/>
    </source>
</evidence>
<feature type="compositionally biased region" description="Basic residues" evidence="1">
    <location>
        <begin position="76"/>
        <end position="86"/>
    </location>
</feature>
<feature type="compositionally biased region" description="Polar residues" evidence="1">
    <location>
        <begin position="241"/>
        <end position="255"/>
    </location>
</feature>
<feature type="compositionally biased region" description="Polar residues" evidence="1">
    <location>
        <begin position="165"/>
        <end position="180"/>
    </location>
</feature>
<dbReference type="OrthoDB" id="3685818at2759"/>
<feature type="compositionally biased region" description="Basic residues" evidence="1">
    <location>
        <begin position="54"/>
        <end position="66"/>
    </location>
</feature>
<evidence type="ECO:0000313" key="2">
    <source>
        <dbReference type="EMBL" id="KAF1945372.1"/>
    </source>
</evidence>
<evidence type="ECO:0000256" key="1">
    <source>
        <dbReference type="SAM" id="MobiDB-lite"/>
    </source>
</evidence>
<dbReference type="Proteomes" id="UP000800038">
    <property type="component" value="Unassembled WGS sequence"/>
</dbReference>
<feature type="region of interest" description="Disordered" evidence="1">
    <location>
        <begin position="1"/>
        <end position="21"/>
    </location>
</feature>
<name>A0A6A5T0C5_9PLEO</name>
<keyword evidence="3" id="KW-1185">Reference proteome</keyword>
<dbReference type="AlphaFoldDB" id="A0A6A5T0C5"/>
<organism evidence="2 3">
    <name type="scientific">Clathrospora elynae</name>
    <dbReference type="NCBI Taxonomy" id="706981"/>
    <lineage>
        <taxon>Eukaryota</taxon>
        <taxon>Fungi</taxon>
        <taxon>Dikarya</taxon>
        <taxon>Ascomycota</taxon>
        <taxon>Pezizomycotina</taxon>
        <taxon>Dothideomycetes</taxon>
        <taxon>Pleosporomycetidae</taxon>
        <taxon>Pleosporales</taxon>
        <taxon>Diademaceae</taxon>
        <taxon>Clathrospora</taxon>
    </lineage>
</organism>
<protein>
    <submittedName>
        <fullName evidence="2">Uncharacterized protein</fullName>
    </submittedName>
</protein>
<feature type="compositionally biased region" description="Low complexity" evidence="1">
    <location>
        <begin position="363"/>
        <end position="376"/>
    </location>
</feature>
<proteinExistence type="predicted"/>
<reference evidence="2" key="1">
    <citation type="journal article" date="2020" name="Stud. Mycol.">
        <title>101 Dothideomycetes genomes: a test case for predicting lifestyles and emergence of pathogens.</title>
        <authorList>
            <person name="Haridas S."/>
            <person name="Albert R."/>
            <person name="Binder M."/>
            <person name="Bloem J."/>
            <person name="Labutti K."/>
            <person name="Salamov A."/>
            <person name="Andreopoulos B."/>
            <person name="Baker S."/>
            <person name="Barry K."/>
            <person name="Bills G."/>
            <person name="Bluhm B."/>
            <person name="Cannon C."/>
            <person name="Castanera R."/>
            <person name="Culley D."/>
            <person name="Daum C."/>
            <person name="Ezra D."/>
            <person name="Gonzalez J."/>
            <person name="Henrissat B."/>
            <person name="Kuo A."/>
            <person name="Liang C."/>
            <person name="Lipzen A."/>
            <person name="Lutzoni F."/>
            <person name="Magnuson J."/>
            <person name="Mondo S."/>
            <person name="Nolan M."/>
            <person name="Ohm R."/>
            <person name="Pangilinan J."/>
            <person name="Park H.-J."/>
            <person name="Ramirez L."/>
            <person name="Alfaro M."/>
            <person name="Sun H."/>
            <person name="Tritt A."/>
            <person name="Yoshinaga Y."/>
            <person name="Zwiers L.-H."/>
            <person name="Turgeon B."/>
            <person name="Goodwin S."/>
            <person name="Spatafora J."/>
            <person name="Crous P."/>
            <person name="Grigoriev I."/>
        </authorList>
    </citation>
    <scope>NUCLEOTIDE SEQUENCE</scope>
    <source>
        <strain evidence="2">CBS 161.51</strain>
    </source>
</reference>
<feature type="region of interest" description="Disordered" evidence="1">
    <location>
        <begin position="346"/>
        <end position="382"/>
    </location>
</feature>
<feature type="region of interest" description="Disordered" evidence="1">
    <location>
        <begin position="36"/>
        <end position="256"/>
    </location>
</feature>